<dbReference type="GO" id="GO:0005783">
    <property type="term" value="C:endoplasmic reticulum"/>
    <property type="evidence" value="ECO:0007669"/>
    <property type="project" value="TreeGrafter"/>
</dbReference>
<proteinExistence type="inferred from homology"/>
<dbReference type="PANTHER" id="PTHR45672:SF3">
    <property type="entry name" value="THIOREDOXIN DOMAIN-CONTAINING PROTEIN 5"/>
    <property type="match status" value="1"/>
</dbReference>
<evidence type="ECO:0000256" key="1">
    <source>
        <dbReference type="ARBA" id="ARBA00006347"/>
    </source>
</evidence>
<evidence type="ECO:0008006" key="6">
    <source>
        <dbReference type="Google" id="ProtNLM"/>
    </source>
</evidence>
<protein>
    <recommendedName>
        <fullName evidence="6">Thioredoxin domain-containing protein</fullName>
    </recommendedName>
</protein>
<comment type="similarity">
    <text evidence="1">Belongs to the protein disulfide isomerase family.</text>
</comment>
<dbReference type="AlphaFoldDB" id="A0A813LNX4"/>
<dbReference type="GO" id="GO:0006457">
    <property type="term" value="P:protein folding"/>
    <property type="evidence" value="ECO:0007669"/>
    <property type="project" value="TreeGrafter"/>
</dbReference>
<keyword evidence="2 3" id="KW-0732">Signal</keyword>
<dbReference type="Gene3D" id="3.40.30.10">
    <property type="entry name" value="Glutaredoxin"/>
    <property type="match status" value="1"/>
</dbReference>
<dbReference type="EMBL" id="CAJNNW010036748">
    <property type="protein sequence ID" value="CAE8737253.1"/>
    <property type="molecule type" value="Genomic_DNA"/>
</dbReference>
<feature type="signal peptide" evidence="3">
    <location>
        <begin position="1"/>
        <end position="19"/>
    </location>
</feature>
<name>A0A813LNX4_POLGL</name>
<dbReference type="GO" id="GO:0003756">
    <property type="term" value="F:protein disulfide isomerase activity"/>
    <property type="evidence" value="ECO:0007669"/>
    <property type="project" value="TreeGrafter"/>
</dbReference>
<dbReference type="InterPro" id="IPR036249">
    <property type="entry name" value="Thioredoxin-like_sf"/>
</dbReference>
<evidence type="ECO:0000313" key="5">
    <source>
        <dbReference type="Proteomes" id="UP000626109"/>
    </source>
</evidence>
<comment type="caution">
    <text evidence="4">The sequence shown here is derived from an EMBL/GenBank/DDBJ whole genome shotgun (WGS) entry which is preliminary data.</text>
</comment>
<evidence type="ECO:0000256" key="3">
    <source>
        <dbReference type="SAM" id="SignalP"/>
    </source>
</evidence>
<dbReference type="InterPro" id="IPR051063">
    <property type="entry name" value="PDI"/>
</dbReference>
<reference evidence="4" key="1">
    <citation type="submission" date="2021-02" db="EMBL/GenBank/DDBJ databases">
        <authorList>
            <person name="Dougan E. K."/>
            <person name="Rhodes N."/>
            <person name="Thang M."/>
            <person name="Chan C."/>
        </authorList>
    </citation>
    <scope>NUCLEOTIDE SEQUENCE</scope>
</reference>
<evidence type="ECO:0000256" key="2">
    <source>
        <dbReference type="ARBA" id="ARBA00022729"/>
    </source>
</evidence>
<evidence type="ECO:0000313" key="4">
    <source>
        <dbReference type="EMBL" id="CAE8737253.1"/>
    </source>
</evidence>
<dbReference type="CDD" id="cd02961">
    <property type="entry name" value="PDI_a_family"/>
    <property type="match status" value="1"/>
</dbReference>
<dbReference type="SUPFAM" id="SSF52833">
    <property type="entry name" value="Thioredoxin-like"/>
    <property type="match status" value="1"/>
</dbReference>
<organism evidence="4 5">
    <name type="scientific">Polarella glacialis</name>
    <name type="common">Dinoflagellate</name>
    <dbReference type="NCBI Taxonomy" id="89957"/>
    <lineage>
        <taxon>Eukaryota</taxon>
        <taxon>Sar</taxon>
        <taxon>Alveolata</taxon>
        <taxon>Dinophyceae</taxon>
        <taxon>Suessiales</taxon>
        <taxon>Suessiaceae</taxon>
        <taxon>Polarella</taxon>
    </lineage>
</organism>
<dbReference type="PANTHER" id="PTHR45672">
    <property type="entry name" value="PROTEIN DISULFIDE-ISOMERASE C17H9.14C-RELATED"/>
    <property type="match status" value="1"/>
</dbReference>
<dbReference type="Proteomes" id="UP000626109">
    <property type="component" value="Unassembled WGS sequence"/>
</dbReference>
<feature type="chain" id="PRO_5032594861" description="Thioredoxin domain-containing protein" evidence="3">
    <location>
        <begin position="20"/>
        <end position="150"/>
    </location>
</feature>
<accession>A0A813LNX4</accession>
<sequence length="150" mass="17005">MMMRFAAVLSSLLSVSVWGVHVDLTNSTLVSHLEQGKHLFVIYSNTKWDDETGSHKDEKAAWERLAEKYKEDPVVLIGHVHCYKSGEELKMCKEHQISGYPTIAHYKGDEWSTPGNHQQYGGKRDFVSLVGFVETYLKLPKGAKKPKAEL</sequence>
<gene>
    <name evidence="4" type="ORF">PGLA2088_LOCUS48686</name>
</gene>